<dbReference type="Gene3D" id="3.40.50.150">
    <property type="entry name" value="Vaccinia Virus protein VP39"/>
    <property type="match status" value="1"/>
</dbReference>
<sequence length="259" mass="28477">MTDHHARIVAAFTEQAETFQDPHLNTAFTSALDWLVDLIDPAPHDAWLDVAAGTGLVGRTLARRVGRVLCVDATEAMLEAGRNEAAGDGIHNVDFVLGDALDLPVAPGSFDGAVTRFSFHHLEEPRAALATMVDACRPGGRIVVKDLIASAEPGVREQQDRIEALRDDSHLRMALPGEIADWGRELGLEVEAPVVRELDRPLEPWLAQSCTPPDRSHVVREALTAELDRGERTGMRPHRRGSELWFRQTWEVTLATRPG</sequence>
<gene>
    <name evidence="2" type="ORF">L0C25_09225</name>
</gene>
<keyword evidence="2" id="KW-0808">Transferase</keyword>
<reference evidence="2" key="1">
    <citation type="submission" date="2022-01" db="EMBL/GenBank/DDBJ databases">
        <title>Nocardioidaceae gen. sp. A5X3R13.</title>
        <authorList>
            <person name="Lopez Marin M.A."/>
            <person name="Uhlik O."/>
        </authorList>
    </citation>
    <scope>NUCLEOTIDE SEQUENCE</scope>
    <source>
        <strain evidence="2">A5X3R13</strain>
    </source>
</reference>
<evidence type="ECO:0000259" key="1">
    <source>
        <dbReference type="Pfam" id="PF13649"/>
    </source>
</evidence>
<keyword evidence="3" id="KW-1185">Reference proteome</keyword>
<dbReference type="Proteomes" id="UP001164390">
    <property type="component" value="Chromosome"/>
</dbReference>
<dbReference type="GO" id="GO:0032259">
    <property type="term" value="P:methylation"/>
    <property type="evidence" value="ECO:0007669"/>
    <property type="project" value="UniProtKB-KW"/>
</dbReference>
<dbReference type="SUPFAM" id="SSF53335">
    <property type="entry name" value="S-adenosyl-L-methionine-dependent methyltransferases"/>
    <property type="match status" value="1"/>
</dbReference>
<evidence type="ECO:0000313" key="3">
    <source>
        <dbReference type="Proteomes" id="UP001164390"/>
    </source>
</evidence>
<organism evidence="2 3">
    <name type="scientific">Solicola gregarius</name>
    <dbReference type="NCBI Taxonomy" id="2908642"/>
    <lineage>
        <taxon>Bacteria</taxon>
        <taxon>Bacillati</taxon>
        <taxon>Actinomycetota</taxon>
        <taxon>Actinomycetes</taxon>
        <taxon>Propionibacteriales</taxon>
        <taxon>Nocardioidaceae</taxon>
        <taxon>Solicola</taxon>
    </lineage>
</organism>
<evidence type="ECO:0000313" key="2">
    <source>
        <dbReference type="EMBL" id="UYM07236.1"/>
    </source>
</evidence>
<keyword evidence="2" id="KW-0489">Methyltransferase</keyword>
<dbReference type="Pfam" id="PF13649">
    <property type="entry name" value="Methyltransf_25"/>
    <property type="match status" value="1"/>
</dbReference>
<dbReference type="AlphaFoldDB" id="A0AA46TL13"/>
<dbReference type="RefSeq" id="WP_271636194.1">
    <property type="nucleotide sequence ID" value="NZ_CP094970.1"/>
</dbReference>
<dbReference type="InterPro" id="IPR041698">
    <property type="entry name" value="Methyltransf_25"/>
</dbReference>
<dbReference type="GO" id="GO:0008168">
    <property type="term" value="F:methyltransferase activity"/>
    <property type="evidence" value="ECO:0007669"/>
    <property type="project" value="UniProtKB-KW"/>
</dbReference>
<dbReference type="KEGG" id="sgrg:L0C25_09225"/>
<dbReference type="EMBL" id="CP094970">
    <property type="protein sequence ID" value="UYM07236.1"/>
    <property type="molecule type" value="Genomic_DNA"/>
</dbReference>
<protein>
    <submittedName>
        <fullName evidence="2">Class I SAM-dependent methyltransferase</fullName>
    </submittedName>
</protein>
<accession>A0AA46TL13</accession>
<dbReference type="InterPro" id="IPR029063">
    <property type="entry name" value="SAM-dependent_MTases_sf"/>
</dbReference>
<feature type="domain" description="Methyltransferase" evidence="1">
    <location>
        <begin position="48"/>
        <end position="140"/>
    </location>
</feature>
<dbReference type="CDD" id="cd02440">
    <property type="entry name" value="AdoMet_MTases"/>
    <property type="match status" value="1"/>
</dbReference>
<dbReference type="PANTHER" id="PTHR43591">
    <property type="entry name" value="METHYLTRANSFERASE"/>
    <property type="match status" value="1"/>
</dbReference>
<name>A0AA46TL13_9ACTN</name>
<proteinExistence type="predicted"/>